<keyword evidence="2" id="KW-1185">Reference proteome</keyword>
<accession>A0ACC0AVU4</accession>
<dbReference type="Proteomes" id="UP001060085">
    <property type="component" value="Linkage Group LG05"/>
</dbReference>
<organism evidence="1 2">
    <name type="scientific">Catharanthus roseus</name>
    <name type="common">Madagascar periwinkle</name>
    <name type="synonym">Vinca rosea</name>
    <dbReference type="NCBI Taxonomy" id="4058"/>
    <lineage>
        <taxon>Eukaryota</taxon>
        <taxon>Viridiplantae</taxon>
        <taxon>Streptophyta</taxon>
        <taxon>Embryophyta</taxon>
        <taxon>Tracheophyta</taxon>
        <taxon>Spermatophyta</taxon>
        <taxon>Magnoliopsida</taxon>
        <taxon>eudicotyledons</taxon>
        <taxon>Gunneridae</taxon>
        <taxon>Pentapetalae</taxon>
        <taxon>asterids</taxon>
        <taxon>lamiids</taxon>
        <taxon>Gentianales</taxon>
        <taxon>Apocynaceae</taxon>
        <taxon>Rauvolfioideae</taxon>
        <taxon>Vinceae</taxon>
        <taxon>Catharanthinae</taxon>
        <taxon>Catharanthus</taxon>
    </lineage>
</organism>
<reference evidence="2" key="1">
    <citation type="journal article" date="2023" name="Nat. Plants">
        <title>Single-cell RNA sequencing provides a high-resolution roadmap for understanding the multicellular compartmentation of specialized metabolism.</title>
        <authorList>
            <person name="Sun S."/>
            <person name="Shen X."/>
            <person name="Li Y."/>
            <person name="Li Y."/>
            <person name="Wang S."/>
            <person name="Li R."/>
            <person name="Zhang H."/>
            <person name="Shen G."/>
            <person name="Guo B."/>
            <person name="Wei J."/>
            <person name="Xu J."/>
            <person name="St-Pierre B."/>
            <person name="Chen S."/>
            <person name="Sun C."/>
        </authorList>
    </citation>
    <scope>NUCLEOTIDE SEQUENCE [LARGE SCALE GENOMIC DNA]</scope>
</reference>
<protein>
    <submittedName>
        <fullName evidence="1">Uncharacterized protein</fullName>
    </submittedName>
</protein>
<evidence type="ECO:0000313" key="2">
    <source>
        <dbReference type="Proteomes" id="UP001060085"/>
    </source>
</evidence>
<proteinExistence type="predicted"/>
<gene>
    <name evidence="1" type="ORF">M9H77_23964</name>
</gene>
<dbReference type="EMBL" id="CM044705">
    <property type="protein sequence ID" value="KAI5664641.1"/>
    <property type="molecule type" value="Genomic_DNA"/>
</dbReference>
<evidence type="ECO:0000313" key="1">
    <source>
        <dbReference type="EMBL" id="KAI5664641.1"/>
    </source>
</evidence>
<sequence>MNVDIDRVYNKIFPLIHHYILSPNHSYLVKGQTPSSVLFFIFSPTLYLVRTSLLSIRWKLLWTQVPTIRFNAWGKDEISNITPNNMGKRIERIVIGIFIHHNAPSLDILYLHMEGKISKLYSWISVAMPENLFICVSLECLKLCDLQVMIRGEVYLSRLHTLVLSYVTFGDEESFHKIVDGCPILESLCFIKIFDEWDYITTILVSSRALKRFDMTFSSDYK</sequence>
<comment type="caution">
    <text evidence="1">The sequence shown here is derived from an EMBL/GenBank/DDBJ whole genome shotgun (WGS) entry which is preliminary data.</text>
</comment>
<name>A0ACC0AVU4_CATRO</name>